<name>A0A813FPJ3_POLGL</name>
<keyword evidence="2" id="KW-1185">Reference proteome</keyword>
<sequence length="478" mass="54813">MALCCRALTASQRLGPVLTLTSRSAVMQIRPHCSKWSSWETLRCQRVASISPADESFTRHDNSDSSDSPSRFASRYVAHGNPTFKVFDSSQLEHLIQEARLPRRRQPRSKPRRQNDAGEWPCNACTRLLPPHEFYLDAKTRRSTWCKDCTRTKTYEYARTLRGNAARLAASAMYRSRQRKIRCSLTQDDILEMMWEQKGCCAYSGVSMEMLVPNSHWRMSLERKDNESGYSRENSVLVVAEFNTPDYSRSPGVRKSEVLGTAQWSAAKVQHVFRARQVNEDLLQLAEDIRQAREKPGCSRSSSLKQQTDADGKWQCVACGQYKYMTGFHSHAGKVNGIRSDCKQCCRDSSMRHRSTLRGHVQTILSHVRARSNTRQLLTDLDLNSIIDMLWLQRGRCFYSGIPLQYKALHVHWRMSLERVNNSVGYTKENCVLIAVEFNTSDYSRNKATTQVFGTAQWSREKVIHVWGPAFCETLQIS</sequence>
<gene>
    <name evidence="1" type="ORF">PGLA1383_LOCUS30094</name>
</gene>
<accession>A0A813FPJ3</accession>
<organism evidence="1 2">
    <name type="scientific">Polarella glacialis</name>
    <name type="common">Dinoflagellate</name>
    <dbReference type="NCBI Taxonomy" id="89957"/>
    <lineage>
        <taxon>Eukaryota</taxon>
        <taxon>Sar</taxon>
        <taxon>Alveolata</taxon>
        <taxon>Dinophyceae</taxon>
        <taxon>Suessiales</taxon>
        <taxon>Suessiaceae</taxon>
        <taxon>Polarella</taxon>
    </lineage>
</organism>
<comment type="caution">
    <text evidence="1">The sequence shown here is derived from an EMBL/GenBank/DDBJ whole genome shotgun (WGS) entry which is preliminary data.</text>
</comment>
<dbReference type="OrthoDB" id="447489at2759"/>
<protein>
    <submittedName>
        <fullName evidence="1">Uncharacterized protein</fullName>
    </submittedName>
</protein>
<evidence type="ECO:0000313" key="1">
    <source>
        <dbReference type="EMBL" id="CAE8612297.1"/>
    </source>
</evidence>
<dbReference type="Gene3D" id="3.30.40.220">
    <property type="match status" value="2"/>
</dbReference>
<reference evidence="1" key="1">
    <citation type="submission" date="2021-02" db="EMBL/GenBank/DDBJ databases">
        <authorList>
            <person name="Dougan E. K."/>
            <person name="Rhodes N."/>
            <person name="Thang M."/>
            <person name="Chan C."/>
        </authorList>
    </citation>
    <scope>NUCLEOTIDE SEQUENCE</scope>
</reference>
<dbReference type="Proteomes" id="UP000654075">
    <property type="component" value="Unassembled WGS sequence"/>
</dbReference>
<dbReference type="EMBL" id="CAJNNV010025107">
    <property type="protein sequence ID" value="CAE8612297.1"/>
    <property type="molecule type" value="Genomic_DNA"/>
</dbReference>
<evidence type="ECO:0000313" key="2">
    <source>
        <dbReference type="Proteomes" id="UP000654075"/>
    </source>
</evidence>
<proteinExistence type="predicted"/>
<dbReference type="AlphaFoldDB" id="A0A813FPJ3"/>